<protein>
    <recommendedName>
        <fullName evidence="2">DUF8060 domain-containing protein</fullName>
    </recommendedName>
</protein>
<gene>
    <name evidence="3" type="ORF">RE476_09845</name>
</gene>
<evidence type="ECO:0000256" key="1">
    <source>
        <dbReference type="SAM" id="Phobius"/>
    </source>
</evidence>
<dbReference type="Pfam" id="PF26256">
    <property type="entry name" value="DUF8060"/>
    <property type="match status" value="1"/>
</dbReference>
<keyword evidence="1" id="KW-0472">Membrane</keyword>
<feature type="transmembrane region" description="Helical" evidence="1">
    <location>
        <begin position="34"/>
        <end position="56"/>
    </location>
</feature>
<sequence>MNEEKETKETKDENIIVPPKVNTKEKKDTTVEDYFKGGLFVLLGIIIAISALKFYFTVDSIIYTWFKQEYVPIIQAFYNLIVIVVSLYILKSYVLKKKEKK</sequence>
<evidence type="ECO:0000259" key="2">
    <source>
        <dbReference type="Pfam" id="PF26256"/>
    </source>
</evidence>
<feature type="transmembrane region" description="Helical" evidence="1">
    <location>
        <begin position="76"/>
        <end position="95"/>
    </location>
</feature>
<dbReference type="AlphaFoldDB" id="A0AA51UGE7"/>
<dbReference type="EMBL" id="CP133594">
    <property type="protein sequence ID" value="WMW21682.1"/>
    <property type="molecule type" value="Genomic_DNA"/>
</dbReference>
<evidence type="ECO:0000313" key="4">
    <source>
        <dbReference type="Proteomes" id="UP001183006"/>
    </source>
</evidence>
<organism evidence="3 4">
    <name type="scientific">Methanolobus mangrovi</name>
    <dbReference type="NCBI Taxonomy" id="3072977"/>
    <lineage>
        <taxon>Archaea</taxon>
        <taxon>Methanobacteriati</taxon>
        <taxon>Methanobacteriota</taxon>
        <taxon>Stenosarchaea group</taxon>
        <taxon>Methanomicrobia</taxon>
        <taxon>Methanosarcinales</taxon>
        <taxon>Methanosarcinaceae</taxon>
        <taxon>Methanolobus</taxon>
    </lineage>
</organism>
<keyword evidence="1" id="KW-1133">Transmembrane helix</keyword>
<dbReference type="InterPro" id="IPR058373">
    <property type="entry name" value="DUF8060"/>
</dbReference>
<accession>A0AA51UGE7</accession>
<dbReference type="GeneID" id="84230444"/>
<dbReference type="Proteomes" id="UP001183006">
    <property type="component" value="Chromosome"/>
</dbReference>
<name>A0AA51UGE7_9EURY</name>
<reference evidence="3" key="1">
    <citation type="submission" date="2023-08" db="EMBL/GenBank/DDBJ databases">
        <title>Methanolobus mangrovi sp. nov. and Methanolobus sediminis sp. nov, two novel methylotrophic methanogens isolated from mangrove sediments in China.</title>
        <authorList>
            <person name="Zhou J."/>
        </authorList>
    </citation>
    <scope>NUCLEOTIDE SEQUENCE</scope>
    <source>
        <strain evidence="3">FTZ2</strain>
    </source>
</reference>
<proteinExistence type="predicted"/>
<keyword evidence="4" id="KW-1185">Reference proteome</keyword>
<dbReference type="KEGG" id="mmav:RE476_09845"/>
<feature type="domain" description="DUF8060" evidence="2">
    <location>
        <begin position="19"/>
        <end position="87"/>
    </location>
</feature>
<keyword evidence="1" id="KW-0812">Transmembrane</keyword>
<evidence type="ECO:0000313" key="3">
    <source>
        <dbReference type="EMBL" id="WMW21682.1"/>
    </source>
</evidence>
<dbReference type="RefSeq" id="WP_309307471.1">
    <property type="nucleotide sequence ID" value="NZ_CP133594.1"/>
</dbReference>